<proteinExistence type="predicted"/>
<evidence type="ECO:0000259" key="1">
    <source>
        <dbReference type="PROSITE" id="PS51465"/>
    </source>
</evidence>
<dbReference type="Gene3D" id="3.30.60.30">
    <property type="match status" value="1"/>
</dbReference>
<dbReference type="InterPro" id="IPR002350">
    <property type="entry name" value="Kazal_dom"/>
</dbReference>
<dbReference type="PROSITE" id="PS51465">
    <property type="entry name" value="KAZAL_2"/>
    <property type="match status" value="1"/>
</dbReference>
<feature type="domain" description="Kazal-like" evidence="1">
    <location>
        <begin position="309"/>
        <end position="360"/>
    </location>
</feature>
<name>A0A3M6TZF9_POCDA</name>
<evidence type="ECO:0000313" key="3">
    <source>
        <dbReference type="Proteomes" id="UP000275408"/>
    </source>
</evidence>
<dbReference type="AlphaFoldDB" id="A0A3M6TZF9"/>
<dbReference type="InterPro" id="IPR037221">
    <property type="entry name" value="H-type_lectin_dom_sf"/>
</dbReference>
<organism evidence="2 3">
    <name type="scientific">Pocillopora damicornis</name>
    <name type="common">Cauliflower coral</name>
    <name type="synonym">Millepora damicornis</name>
    <dbReference type="NCBI Taxonomy" id="46731"/>
    <lineage>
        <taxon>Eukaryota</taxon>
        <taxon>Metazoa</taxon>
        <taxon>Cnidaria</taxon>
        <taxon>Anthozoa</taxon>
        <taxon>Hexacorallia</taxon>
        <taxon>Scleractinia</taxon>
        <taxon>Astrocoeniina</taxon>
        <taxon>Pocilloporidae</taxon>
        <taxon>Pocillopora</taxon>
    </lineage>
</organism>
<evidence type="ECO:0000313" key="2">
    <source>
        <dbReference type="EMBL" id="RMX46699.1"/>
    </source>
</evidence>
<accession>A0A3M6TZF9</accession>
<protein>
    <recommendedName>
        <fullName evidence="1">Kazal-like domain-containing protein</fullName>
    </recommendedName>
</protein>
<dbReference type="Gene3D" id="2.60.40.2080">
    <property type="match status" value="1"/>
</dbReference>
<dbReference type="InterPro" id="IPR036058">
    <property type="entry name" value="Kazal_dom_sf"/>
</dbReference>
<comment type="caution">
    <text evidence="2">The sequence shown here is derived from an EMBL/GenBank/DDBJ whole genome shotgun (WGS) entry which is preliminary data.</text>
</comment>
<sequence length="376" mass="41716">ISLQTGRLNISQTLQGWSCSSACSPSQHCRLPRCTNVVFPKTFSGSGTVNIYVTVSHGEKFSRVHSPSAMWVQSVTTRDFDVCARESGIGSNGTGIINWLAFQDYPQMTRGSVSFSGIWTTETKCEKVTFSQNFPGRPSVFASARYTRDTKPNDAMYVWLENVNSKSFEVCIREFLPFDGKHQDTIVDWFAFVANGSESNFTLSGEADFPNSNLPTAEDNYGFCQQVQFNTTFYASPVVLVSVHHLYNPQEVSLTSMRICVKDLSGTGSKHDPLSVNYVVVGDLNPCLDVFCPSFGVCKTYSAHEARCVCDDNCPSYQDPVCTENGTTYDNECLYKLNFCKGMDNNTLSTNGGNDGKSEDDEMVVRNELCRCDFSK</sequence>
<reference evidence="2 3" key="1">
    <citation type="journal article" date="2018" name="Sci. Rep.">
        <title>Comparative analysis of the Pocillopora damicornis genome highlights role of immune system in coral evolution.</title>
        <authorList>
            <person name="Cunning R."/>
            <person name="Bay R.A."/>
            <person name="Gillette P."/>
            <person name="Baker A.C."/>
            <person name="Traylor-Knowles N."/>
        </authorList>
    </citation>
    <scope>NUCLEOTIDE SEQUENCE [LARGE SCALE GENOMIC DNA]</scope>
    <source>
        <strain evidence="2">RSMAS</strain>
        <tissue evidence="2">Whole animal</tissue>
    </source>
</reference>
<keyword evidence="3" id="KW-1185">Reference proteome</keyword>
<feature type="non-terminal residue" evidence="2">
    <location>
        <position position="376"/>
    </location>
</feature>
<dbReference type="OrthoDB" id="5947927at2759"/>
<gene>
    <name evidence="2" type="ORF">pdam_00015686</name>
</gene>
<feature type="non-terminal residue" evidence="2">
    <location>
        <position position="1"/>
    </location>
</feature>
<dbReference type="SUPFAM" id="SSF100895">
    <property type="entry name" value="Kazal-type serine protease inhibitors"/>
    <property type="match status" value="1"/>
</dbReference>
<dbReference type="Proteomes" id="UP000275408">
    <property type="component" value="Unassembled WGS sequence"/>
</dbReference>
<dbReference type="EMBL" id="RCHS01002593">
    <property type="protein sequence ID" value="RMX46699.1"/>
    <property type="molecule type" value="Genomic_DNA"/>
</dbReference>
<dbReference type="Pfam" id="PF07648">
    <property type="entry name" value="Kazal_2"/>
    <property type="match status" value="1"/>
</dbReference>